<protein>
    <submittedName>
        <fullName evidence="1">Uncharacterized protein</fullName>
    </submittedName>
</protein>
<accession>A0A974NT92</accession>
<gene>
    <name evidence="1" type="ORF">H5J25_13705</name>
</gene>
<evidence type="ECO:0000313" key="2">
    <source>
        <dbReference type="Proteomes" id="UP000595894"/>
    </source>
</evidence>
<dbReference type="AlphaFoldDB" id="A0A974NT92"/>
<organism evidence="1 2">
    <name type="scientific">Sphingomonas aliaeris</name>
    <dbReference type="NCBI Taxonomy" id="2759526"/>
    <lineage>
        <taxon>Bacteria</taxon>
        <taxon>Pseudomonadati</taxon>
        <taxon>Pseudomonadota</taxon>
        <taxon>Alphaproteobacteria</taxon>
        <taxon>Sphingomonadales</taxon>
        <taxon>Sphingomonadaceae</taxon>
        <taxon>Sphingomonas</taxon>
    </lineage>
</organism>
<dbReference type="RefSeq" id="WP_202091874.1">
    <property type="nucleotide sequence ID" value="NZ_CP061035.1"/>
</dbReference>
<name>A0A974NT92_9SPHN</name>
<dbReference type="KEGG" id="sari:H5J25_13705"/>
<proteinExistence type="predicted"/>
<dbReference type="Proteomes" id="UP000595894">
    <property type="component" value="Chromosome"/>
</dbReference>
<evidence type="ECO:0000313" key="1">
    <source>
        <dbReference type="EMBL" id="QQV76500.1"/>
    </source>
</evidence>
<dbReference type="EMBL" id="CP061035">
    <property type="protein sequence ID" value="QQV76500.1"/>
    <property type="molecule type" value="Genomic_DNA"/>
</dbReference>
<keyword evidence="2" id="KW-1185">Reference proteome</keyword>
<reference evidence="2" key="1">
    <citation type="submission" date="2020-09" db="EMBL/GenBank/DDBJ databases">
        <title>Sphingomonas sp., a new species isolated from pork steak.</title>
        <authorList>
            <person name="Heidler von Heilborn D."/>
        </authorList>
    </citation>
    <scope>NUCLEOTIDE SEQUENCE [LARGE SCALE GENOMIC DNA]</scope>
</reference>
<sequence>MTTDNPLRATTNKRDGAFLLHKEATNRHPHQTFEAAEREAVRLLRGMPGETFVITLEVARVKLKPAAEAPFAIGEVPQ</sequence>